<feature type="compositionally biased region" description="Low complexity" evidence="1">
    <location>
        <begin position="96"/>
        <end position="107"/>
    </location>
</feature>
<accession>A0A6A3CNE0</accession>
<evidence type="ECO:0000256" key="1">
    <source>
        <dbReference type="SAM" id="MobiDB-lite"/>
    </source>
</evidence>
<feature type="region of interest" description="Disordered" evidence="1">
    <location>
        <begin position="86"/>
        <end position="117"/>
    </location>
</feature>
<reference evidence="2" key="1">
    <citation type="submission" date="2019-09" db="EMBL/GenBank/DDBJ databases">
        <title>Draft genome information of white flower Hibiscus syriacus.</title>
        <authorList>
            <person name="Kim Y.-M."/>
        </authorList>
    </citation>
    <scope>NUCLEOTIDE SEQUENCE [LARGE SCALE GENOMIC DNA]</scope>
    <source>
        <strain evidence="2">YM2019G1</strain>
    </source>
</reference>
<gene>
    <name evidence="2" type="ORF">F3Y22_tig00004159pilonHSYRG00002</name>
</gene>
<dbReference type="Proteomes" id="UP000436088">
    <property type="component" value="Unassembled WGS sequence"/>
</dbReference>
<evidence type="ECO:0000313" key="2">
    <source>
        <dbReference type="EMBL" id="KAE8728609.1"/>
    </source>
</evidence>
<name>A0A6A3CNE0_HIBSY</name>
<keyword evidence="3" id="KW-1185">Reference proteome</keyword>
<dbReference type="PANTHER" id="PTHR47122">
    <property type="entry name" value="MYB-LIKE DNA-BINDING DOMAIN CONTAINING PROTEIN, EXPRESSED"/>
    <property type="match status" value="1"/>
</dbReference>
<dbReference type="Gene3D" id="1.10.246.220">
    <property type="match status" value="1"/>
</dbReference>
<organism evidence="2 3">
    <name type="scientific">Hibiscus syriacus</name>
    <name type="common">Rose of Sharon</name>
    <dbReference type="NCBI Taxonomy" id="106335"/>
    <lineage>
        <taxon>Eukaryota</taxon>
        <taxon>Viridiplantae</taxon>
        <taxon>Streptophyta</taxon>
        <taxon>Embryophyta</taxon>
        <taxon>Tracheophyta</taxon>
        <taxon>Spermatophyta</taxon>
        <taxon>Magnoliopsida</taxon>
        <taxon>eudicotyledons</taxon>
        <taxon>Gunneridae</taxon>
        <taxon>Pentapetalae</taxon>
        <taxon>rosids</taxon>
        <taxon>malvids</taxon>
        <taxon>Malvales</taxon>
        <taxon>Malvaceae</taxon>
        <taxon>Malvoideae</taxon>
        <taxon>Hibiscus</taxon>
    </lineage>
</organism>
<evidence type="ECO:0000313" key="3">
    <source>
        <dbReference type="Proteomes" id="UP000436088"/>
    </source>
</evidence>
<protein>
    <submittedName>
        <fullName evidence="2">TRF-like 3, putative isoform 2</fullName>
    </submittedName>
</protein>
<sequence>MEKVVQVEGRCEGKFEVTGLEKNNSVLPSPRHVADPVVYKLVRVDGNGRLVPATDDELMEVEGLLENEKRETHFVADTGQALGCISNEVSSSGMPQLESSEGLSQSENTKAETEKLSARREETLPCGAQNLSDDHATQPGSVGECLKPLDGPIQELHEVFKSTFGRDTTVKDKLWLKRRIAMGLTNSCDVSTTTFVIKDNKLVKKDNEDSANNVNLATGKEFSAVAVEYNGDMLNSLSQFNEHQTVSVVRSGNNVVENNFANEDLAADQRAAKRVRKPTKRYIEELSEAESKEYSGNSGRLLASTTNIGTRSLPLKSHARLARNASLEGRTVITRLDSLGGFGIQVPCVYRVRRSRPRKNVMALLKFHPSGMGMTATFIKTGLDVHGSQMGNESINKVLEAKSTPKQTPNQVKRFVAESNKEESSADLGQNMELKYVDPSGDTSDDNVVTVPTAKVEPEGNIIELGHFLRTSVDLKDKWRNLLKASFAQTPMDKGANPRKHPSMPIPAPILLRVRELAEMQAQVPSLNLSASKLSAAMEV</sequence>
<dbReference type="PANTHER" id="PTHR47122:SF4">
    <property type="entry name" value="TRF-LIKE 3"/>
    <property type="match status" value="1"/>
</dbReference>
<proteinExistence type="predicted"/>
<comment type="caution">
    <text evidence="2">The sequence shown here is derived from an EMBL/GenBank/DDBJ whole genome shotgun (WGS) entry which is preliminary data.</text>
</comment>
<dbReference type="EMBL" id="VEPZ02000252">
    <property type="protein sequence ID" value="KAE8728609.1"/>
    <property type="molecule type" value="Genomic_DNA"/>
</dbReference>
<dbReference type="AlphaFoldDB" id="A0A6A3CNE0"/>